<name>A0ACC0ZRR4_9ROSI</name>
<reference evidence="2" key="1">
    <citation type="journal article" date="2023" name="G3 (Bethesda)">
        <title>Genome assembly and association tests identify interacting loci associated with vigor, precocity, and sex in interspecific pistachio rootstocks.</title>
        <authorList>
            <person name="Palmer W."/>
            <person name="Jacygrad E."/>
            <person name="Sagayaradj S."/>
            <person name="Cavanaugh K."/>
            <person name="Han R."/>
            <person name="Bertier L."/>
            <person name="Beede B."/>
            <person name="Kafkas S."/>
            <person name="Golino D."/>
            <person name="Preece J."/>
            <person name="Michelmore R."/>
        </authorList>
    </citation>
    <scope>NUCLEOTIDE SEQUENCE [LARGE SCALE GENOMIC DNA]</scope>
</reference>
<accession>A0ACC0ZRR4</accession>
<dbReference type="EMBL" id="CM047736">
    <property type="protein sequence ID" value="KAJ0054412.1"/>
    <property type="molecule type" value="Genomic_DNA"/>
</dbReference>
<sequence>MEVEEVTFLITGGEVKPMITMPTSATVYQLKKKITEHTGVPSLLRLLKYGLRVNKIHKVIQLKQKVGQIWGIETKDVTLWHLSKKMEDDKALYKYYISEGSDVQFTRTGFYTYIVI</sequence>
<evidence type="ECO:0000313" key="2">
    <source>
        <dbReference type="Proteomes" id="UP001163603"/>
    </source>
</evidence>
<proteinExistence type="predicted"/>
<evidence type="ECO:0000313" key="1">
    <source>
        <dbReference type="EMBL" id="KAJ0054412.1"/>
    </source>
</evidence>
<comment type="caution">
    <text evidence="1">The sequence shown here is derived from an EMBL/GenBank/DDBJ whole genome shotgun (WGS) entry which is preliminary data.</text>
</comment>
<protein>
    <submittedName>
        <fullName evidence="1">Uncharacterized protein</fullName>
    </submittedName>
</protein>
<keyword evidence="2" id="KW-1185">Reference proteome</keyword>
<dbReference type="Proteomes" id="UP001163603">
    <property type="component" value="Chromosome 1"/>
</dbReference>
<gene>
    <name evidence="1" type="ORF">Pint_02067</name>
</gene>
<organism evidence="1 2">
    <name type="scientific">Pistacia integerrima</name>
    <dbReference type="NCBI Taxonomy" id="434235"/>
    <lineage>
        <taxon>Eukaryota</taxon>
        <taxon>Viridiplantae</taxon>
        <taxon>Streptophyta</taxon>
        <taxon>Embryophyta</taxon>
        <taxon>Tracheophyta</taxon>
        <taxon>Spermatophyta</taxon>
        <taxon>Magnoliopsida</taxon>
        <taxon>eudicotyledons</taxon>
        <taxon>Gunneridae</taxon>
        <taxon>Pentapetalae</taxon>
        <taxon>rosids</taxon>
        <taxon>malvids</taxon>
        <taxon>Sapindales</taxon>
        <taxon>Anacardiaceae</taxon>
        <taxon>Pistacia</taxon>
    </lineage>
</organism>